<comment type="caution">
    <text evidence="1">The sequence shown here is derived from an EMBL/GenBank/DDBJ whole genome shotgun (WGS) entry which is preliminary data.</text>
</comment>
<dbReference type="AlphaFoldDB" id="A0A855EL79"/>
<organism evidence="1 2">
    <name type="scientific">Leclercia adecarboxylata</name>
    <dbReference type="NCBI Taxonomy" id="83655"/>
    <lineage>
        <taxon>Bacteria</taxon>
        <taxon>Pseudomonadati</taxon>
        <taxon>Pseudomonadota</taxon>
        <taxon>Gammaproteobacteria</taxon>
        <taxon>Enterobacterales</taxon>
        <taxon>Enterobacteriaceae</taxon>
        <taxon>Leclercia</taxon>
    </lineage>
</organism>
<sequence>MPFTLKTCEARSGVGVLNRVRSDLTQRLPAYFDRICYRFLPPKRSIFLICDTLLLIQSKKQQHLSCFFNMPIDFGEKRVSGSGRAPSRIINLIKKTIVK</sequence>
<accession>A0A855EL79</accession>
<dbReference type="Proteomes" id="UP000222768">
    <property type="component" value="Unassembled WGS sequence"/>
</dbReference>
<evidence type="ECO:0000313" key="2">
    <source>
        <dbReference type="Proteomes" id="UP000222768"/>
    </source>
</evidence>
<evidence type="ECO:0000313" key="1">
    <source>
        <dbReference type="EMBL" id="PHH05238.1"/>
    </source>
</evidence>
<proteinExistence type="predicted"/>
<reference evidence="2" key="1">
    <citation type="submission" date="2017-09" db="EMBL/GenBank/DDBJ databases">
        <title>FDA dAtabase for Regulatory Grade micrObial Sequences (FDA-ARGOS): Supporting development and validation of Infectious Disease Dx tests.</title>
        <authorList>
            <person name="Minogue T."/>
            <person name="Wolcott M."/>
            <person name="Wasieloski L."/>
            <person name="Aguilar W."/>
            <person name="Moore D."/>
            <person name="Tallon L."/>
            <person name="Sadzewicz L."/>
            <person name="Ott S."/>
            <person name="Zhao X."/>
            <person name="Nagaraj S."/>
            <person name="Vavikolanu K."/>
            <person name="Aluvathingal J."/>
            <person name="Nadendla S."/>
            <person name="Sichtig H."/>
        </authorList>
    </citation>
    <scope>NUCLEOTIDE SEQUENCE [LARGE SCALE GENOMIC DNA]</scope>
    <source>
        <strain evidence="2">FDAARGOS_404</strain>
    </source>
</reference>
<name>A0A855EL79_9ENTR</name>
<gene>
    <name evidence="1" type="ORF">CRX53_15320</name>
</gene>
<dbReference type="EMBL" id="PDLK01000002">
    <property type="protein sequence ID" value="PHH05238.1"/>
    <property type="molecule type" value="Genomic_DNA"/>
</dbReference>
<protein>
    <submittedName>
        <fullName evidence="1">Uncharacterized protein</fullName>
    </submittedName>
</protein>